<accession>A0AAV5SDH4</accession>
<reference evidence="3" key="1">
    <citation type="submission" date="2023-10" db="EMBL/GenBank/DDBJ databases">
        <title>Genome assembly of Pristionchus species.</title>
        <authorList>
            <person name="Yoshida K."/>
            <person name="Sommer R.J."/>
        </authorList>
    </citation>
    <scope>NUCLEOTIDE SEQUENCE</scope>
    <source>
        <strain evidence="3">RS0144</strain>
    </source>
</reference>
<name>A0AAV5SDH4_9BILA</name>
<evidence type="ECO:0000313" key="4">
    <source>
        <dbReference type="Proteomes" id="UP001432027"/>
    </source>
</evidence>
<dbReference type="SMART" id="SM01048">
    <property type="entry name" value="C6"/>
    <property type="match status" value="1"/>
</dbReference>
<feature type="signal peptide" evidence="1">
    <location>
        <begin position="1"/>
        <end position="18"/>
    </location>
</feature>
<dbReference type="Proteomes" id="UP001432027">
    <property type="component" value="Unassembled WGS sequence"/>
</dbReference>
<organism evidence="3 4">
    <name type="scientific">Pristionchus entomophagus</name>
    <dbReference type="NCBI Taxonomy" id="358040"/>
    <lineage>
        <taxon>Eukaryota</taxon>
        <taxon>Metazoa</taxon>
        <taxon>Ecdysozoa</taxon>
        <taxon>Nematoda</taxon>
        <taxon>Chromadorea</taxon>
        <taxon>Rhabditida</taxon>
        <taxon>Rhabditina</taxon>
        <taxon>Diplogasteromorpha</taxon>
        <taxon>Diplogasteroidea</taxon>
        <taxon>Neodiplogasteridae</taxon>
        <taxon>Pristionchus</taxon>
    </lineage>
</organism>
<dbReference type="PANTHER" id="PTHR21629">
    <property type="entry name" value="C6 DOMAIN-CONTAINING PROTEIN"/>
    <property type="match status" value="1"/>
</dbReference>
<dbReference type="EMBL" id="BTSX01000001">
    <property type="protein sequence ID" value="GMS81391.1"/>
    <property type="molecule type" value="Genomic_DNA"/>
</dbReference>
<keyword evidence="4" id="KW-1185">Reference proteome</keyword>
<keyword evidence="1" id="KW-0732">Signal</keyword>
<evidence type="ECO:0000259" key="2">
    <source>
        <dbReference type="SMART" id="SM01048"/>
    </source>
</evidence>
<evidence type="ECO:0000313" key="3">
    <source>
        <dbReference type="EMBL" id="GMS81391.1"/>
    </source>
</evidence>
<dbReference type="PANTHER" id="PTHR21629:SF5">
    <property type="entry name" value="C6 DOMAIN-CONTAINING PROTEIN"/>
    <property type="match status" value="1"/>
</dbReference>
<protein>
    <recommendedName>
        <fullName evidence="2">C6 domain-containing protein</fullName>
    </recommendedName>
</protein>
<sequence length="120" mass="12249">MMIILLILLAYTIQSVIACFPTATPGPPSIDPCKQCAKSLITKGGGTAFDPDMDSLDPTTGCAIWTLKCTSAVGSATITINGGAIPPETGAPTATIMVACDATGTAWTYLSYPVSTLDCS</sequence>
<feature type="domain" description="C6" evidence="2">
    <location>
        <begin position="33"/>
        <end position="119"/>
    </location>
</feature>
<proteinExistence type="predicted"/>
<gene>
    <name evidence="3" type="ORF">PENTCL1PPCAC_3566</name>
</gene>
<dbReference type="AlphaFoldDB" id="A0AAV5SDH4"/>
<evidence type="ECO:0000256" key="1">
    <source>
        <dbReference type="SAM" id="SignalP"/>
    </source>
</evidence>
<dbReference type="Pfam" id="PF01681">
    <property type="entry name" value="C6"/>
    <property type="match status" value="1"/>
</dbReference>
<feature type="chain" id="PRO_5043372028" description="C6 domain-containing protein" evidence="1">
    <location>
        <begin position="19"/>
        <end position="120"/>
    </location>
</feature>
<dbReference type="InterPro" id="IPR002601">
    <property type="entry name" value="C6_domain"/>
</dbReference>
<comment type="caution">
    <text evidence="3">The sequence shown here is derived from an EMBL/GenBank/DDBJ whole genome shotgun (WGS) entry which is preliminary data.</text>
</comment>